<dbReference type="GO" id="GO:0016787">
    <property type="term" value="F:hydrolase activity"/>
    <property type="evidence" value="ECO:0007669"/>
    <property type="project" value="UniProtKB-KW"/>
</dbReference>
<sequence length="568" mass="59500">MTASPSPPSSAPAGWRILPQGDRCLIVWFGAQIDAGVGRACLAAAGLLRAAGLAGVTDVVPSFAAVAVHYRPGPDGAPDYATLAAQVERLLAGGIPVDDSAGREMEIPVCYGGEHGPDLEEAARAAGLTPEALVALHGAPGSMVYMLGFAPGHSYIGVHDARLDLPRRATPRTAVPAGSVAIANRQTVIYPARLPGGWNIIGATPLNLFDPGREPAALLQPGEPHPLRADRRRRVRSPAGGAMSLAVIKPGMLSTFQDGGRHGYQHQGIPVAGAMDPRAHRLANLLAGNAADTATLEITVAGPTLRFEAPACVALGGADLGATLGGLPAPVLRPLVARAGDVLSFARPGQGARAYLAVHGGYDLPMVMGNQSTYLRSAFGGYHGRALAKGDQVGLRRPLADDAARLDALAQQLWQLRFYLAATLSSPPRDVLRILPGPHWAAFDAASRQALLDQAFRIGAQSDRMGYRLEGPRLRLSEPREMLSEATCFGTVQVPADGAPIVLMADRQTTGGYPKLAQAMPGQALRFALIELAQAQRLDAAREAAFAQLTGQLDALRGLLRDFQEPTP</sequence>
<dbReference type="InterPro" id="IPR029000">
    <property type="entry name" value="Cyclophilin-like_dom_sf"/>
</dbReference>
<dbReference type="Pfam" id="PF02682">
    <property type="entry name" value="CT_C_D"/>
    <property type="match status" value="1"/>
</dbReference>
<dbReference type="Pfam" id="PF02626">
    <property type="entry name" value="CT_A_B"/>
    <property type="match status" value="1"/>
</dbReference>
<evidence type="ECO:0000259" key="5">
    <source>
        <dbReference type="SMART" id="SM00797"/>
    </source>
</evidence>
<protein>
    <submittedName>
        <fullName evidence="6">Uncharacterized protein</fullName>
    </submittedName>
</protein>
<feature type="domain" description="Carboxyltransferase" evidence="4">
    <location>
        <begin position="15"/>
        <end position="219"/>
    </location>
</feature>
<dbReference type="InterPro" id="IPR010016">
    <property type="entry name" value="PxpB"/>
</dbReference>
<organism evidence="6">
    <name type="scientific">Bordetella pertussis</name>
    <dbReference type="NCBI Taxonomy" id="520"/>
    <lineage>
        <taxon>Bacteria</taxon>
        <taxon>Pseudomonadati</taxon>
        <taxon>Pseudomonadota</taxon>
        <taxon>Betaproteobacteria</taxon>
        <taxon>Burkholderiales</taxon>
        <taxon>Alcaligenaceae</taxon>
        <taxon>Bordetella</taxon>
    </lineage>
</organism>
<dbReference type="EMBL" id="AF006000">
    <property type="protein sequence ID" value="AAC46262.1"/>
    <property type="molecule type" value="Genomic_DNA"/>
</dbReference>
<keyword evidence="2" id="KW-0378">Hydrolase</keyword>
<reference evidence="6" key="1">
    <citation type="journal article" date="1998" name="Gene">
        <title>Identification of Btr-regulated genes using a titration assay. Search for a role for this transcriptional regulator in the growth and virulence of Bordetella pertussis.</title>
        <authorList>
            <person name="Wood G.E."/>
            <person name="Khelef N."/>
            <person name="Guiso N."/>
            <person name="Friedman R.L."/>
        </authorList>
    </citation>
    <scope>NUCLEOTIDE SEQUENCE</scope>
    <source>
        <strain evidence="6">BP338</strain>
    </source>
</reference>
<dbReference type="InterPro" id="IPR003778">
    <property type="entry name" value="CT_A_B"/>
</dbReference>
<proteinExistence type="predicted"/>
<keyword evidence="1" id="KW-0547">Nucleotide-binding</keyword>
<dbReference type="NCBIfam" id="TIGR00724">
    <property type="entry name" value="urea_amlyse_rel"/>
    <property type="match status" value="1"/>
</dbReference>
<evidence type="ECO:0000256" key="2">
    <source>
        <dbReference type="ARBA" id="ARBA00022801"/>
    </source>
</evidence>
<dbReference type="NCBIfam" id="TIGR00370">
    <property type="entry name" value="5-oxoprolinase subunit PxpB"/>
    <property type="match status" value="1"/>
</dbReference>
<dbReference type="Gene3D" id="3.30.1360.40">
    <property type="match status" value="1"/>
</dbReference>
<dbReference type="Gene3D" id="2.40.100.10">
    <property type="entry name" value="Cyclophilin-like"/>
    <property type="match status" value="2"/>
</dbReference>
<evidence type="ECO:0000313" key="6">
    <source>
        <dbReference type="EMBL" id="AAC46262.1"/>
    </source>
</evidence>
<dbReference type="GO" id="GO:0005524">
    <property type="term" value="F:ATP binding"/>
    <property type="evidence" value="ECO:0007669"/>
    <property type="project" value="UniProtKB-KW"/>
</dbReference>
<evidence type="ECO:0000256" key="1">
    <source>
        <dbReference type="ARBA" id="ARBA00022741"/>
    </source>
</evidence>
<dbReference type="SMART" id="SM00797">
    <property type="entry name" value="AHS2"/>
    <property type="match status" value="1"/>
</dbReference>
<dbReference type="SUPFAM" id="SSF50891">
    <property type="entry name" value="Cyclophilin-like"/>
    <property type="match status" value="2"/>
</dbReference>
<dbReference type="SUPFAM" id="SSF160467">
    <property type="entry name" value="PH0987 N-terminal domain-like"/>
    <property type="match status" value="1"/>
</dbReference>
<evidence type="ECO:0000256" key="3">
    <source>
        <dbReference type="ARBA" id="ARBA00022840"/>
    </source>
</evidence>
<dbReference type="PANTHER" id="PTHR43309">
    <property type="entry name" value="5-OXOPROLINASE SUBUNIT C"/>
    <property type="match status" value="1"/>
</dbReference>
<dbReference type="AlphaFoldDB" id="O30443"/>
<dbReference type="SMART" id="SM00796">
    <property type="entry name" value="AHS1"/>
    <property type="match status" value="1"/>
</dbReference>
<dbReference type="InterPro" id="IPR003833">
    <property type="entry name" value="CT_C_D"/>
</dbReference>
<keyword evidence="3" id="KW-0067">ATP-binding</keyword>
<feature type="domain" description="Carboxyltransferase" evidence="5">
    <location>
        <begin position="266"/>
        <end position="545"/>
    </location>
</feature>
<accession>O30443</accession>
<name>O30443_BORPT</name>
<dbReference type="InterPro" id="IPR052708">
    <property type="entry name" value="PxpC"/>
</dbReference>
<evidence type="ECO:0000259" key="4">
    <source>
        <dbReference type="SMART" id="SM00796"/>
    </source>
</evidence>
<dbReference type="PANTHER" id="PTHR43309:SF3">
    <property type="entry name" value="5-OXOPROLINASE SUBUNIT C"/>
    <property type="match status" value="1"/>
</dbReference>